<evidence type="ECO:0000259" key="15">
    <source>
        <dbReference type="PROSITE" id="PS50011"/>
    </source>
</evidence>
<evidence type="ECO:0000256" key="8">
    <source>
        <dbReference type="ARBA" id="ARBA00022840"/>
    </source>
</evidence>
<evidence type="ECO:0000256" key="4">
    <source>
        <dbReference type="ARBA" id="ARBA00022692"/>
    </source>
</evidence>
<accession>A0A0V0IW27</accession>
<dbReference type="InterPro" id="IPR008271">
    <property type="entry name" value="Ser/Thr_kinase_AS"/>
</dbReference>
<dbReference type="CDD" id="cd14066">
    <property type="entry name" value="STKc_IRAK"/>
    <property type="match status" value="1"/>
</dbReference>
<dbReference type="PROSITE" id="PS00108">
    <property type="entry name" value="PROTEIN_KINASE_ST"/>
    <property type="match status" value="1"/>
</dbReference>
<feature type="binding site" evidence="12">
    <location>
        <position position="523"/>
    </location>
    <ligand>
        <name>ATP</name>
        <dbReference type="ChEBI" id="CHEBI:30616"/>
    </ligand>
</feature>
<keyword evidence="6 12" id="KW-0547">Nucleotide-binding</keyword>
<dbReference type="SMART" id="SM00220">
    <property type="entry name" value="S_TKc"/>
    <property type="match status" value="1"/>
</dbReference>
<keyword evidence="2" id="KW-0723">Serine/threonine-protein kinase</keyword>
<dbReference type="FunFam" id="2.60.120.430:FF:000001">
    <property type="entry name" value="Receptor-like protein kinase FERONIA"/>
    <property type="match status" value="1"/>
</dbReference>
<dbReference type="SUPFAM" id="SSF56112">
    <property type="entry name" value="Protein kinase-like (PK-like)"/>
    <property type="match status" value="1"/>
</dbReference>
<keyword evidence="4 13" id="KW-0812">Transmembrane</keyword>
<dbReference type="Gene3D" id="2.60.120.430">
    <property type="entry name" value="Galactose-binding lectin"/>
    <property type="match status" value="2"/>
</dbReference>
<evidence type="ECO:0000256" key="14">
    <source>
        <dbReference type="SAM" id="SignalP"/>
    </source>
</evidence>
<dbReference type="GO" id="GO:0016020">
    <property type="term" value="C:membrane"/>
    <property type="evidence" value="ECO:0007669"/>
    <property type="project" value="UniProtKB-SubCell"/>
</dbReference>
<evidence type="ECO:0000256" key="5">
    <source>
        <dbReference type="ARBA" id="ARBA00022729"/>
    </source>
</evidence>
<organism evidence="16">
    <name type="scientific">Solanum chacoense</name>
    <name type="common">Chaco potato</name>
    <dbReference type="NCBI Taxonomy" id="4108"/>
    <lineage>
        <taxon>Eukaryota</taxon>
        <taxon>Viridiplantae</taxon>
        <taxon>Streptophyta</taxon>
        <taxon>Embryophyta</taxon>
        <taxon>Tracheophyta</taxon>
        <taxon>Spermatophyta</taxon>
        <taxon>Magnoliopsida</taxon>
        <taxon>eudicotyledons</taxon>
        <taxon>Gunneridae</taxon>
        <taxon>Pentapetalae</taxon>
        <taxon>asterids</taxon>
        <taxon>lamiids</taxon>
        <taxon>Solanales</taxon>
        <taxon>Solanaceae</taxon>
        <taxon>Solanoideae</taxon>
        <taxon>Solaneae</taxon>
        <taxon>Solanum</taxon>
    </lineage>
</organism>
<keyword evidence="10 13" id="KW-0472">Membrane</keyword>
<keyword evidence="3" id="KW-0808">Transferase</keyword>
<dbReference type="Gene3D" id="3.30.200.20">
    <property type="entry name" value="Phosphorylase Kinase, domain 1"/>
    <property type="match status" value="1"/>
</dbReference>
<evidence type="ECO:0000256" key="11">
    <source>
        <dbReference type="ARBA" id="ARBA00023180"/>
    </source>
</evidence>
<dbReference type="PROSITE" id="PS50011">
    <property type="entry name" value="PROTEIN_KINASE_DOM"/>
    <property type="match status" value="1"/>
</dbReference>
<name>A0A0V0IW27_SOLCH</name>
<keyword evidence="7 16" id="KW-0418">Kinase</keyword>
<proteinExistence type="predicted"/>
<keyword evidence="16" id="KW-0675">Receptor</keyword>
<feature type="domain" description="Protein kinase" evidence="15">
    <location>
        <begin position="495"/>
        <end position="768"/>
    </location>
</feature>
<evidence type="ECO:0000256" key="12">
    <source>
        <dbReference type="PROSITE-ProRule" id="PRU10141"/>
    </source>
</evidence>
<dbReference type="GO" id="GO:0004674">
    <property type="term" value="F:protein serine/threonine kinase activity"/>
    <property type="evidence" value="ECO:0007669"/>
    <property type="project" value="UniProtKB-KW"/>
</dbReference>
<evidence type="ECO:0000256" key="3">
    <source>
        <dbReference type="ARBA" id="ARBA00022679"/>
    </source>
</evidence>
<dbReference type="EMBL" id="GEDG01001650">
    <property type="protein sequence ID" value="JAP36737.1"/>
    <property type="molecule type" value="Transcribed_RNA"/>
</dbReference>
<comment type="subcellular location">
    <subcellularLocation>
        <location evidence="1">Membrane</location>
        <topology evidence="1">Single-pass membrane protein</topology>
    </subcellularLocation>
</comment>
<dbReference type="PROSITE" id="PS00107">
    <property type="entry name" value="PROTEIN_KINASE_ATP"/>
    <property type="match status" value="1"/>
</dbReference>
<feature type="signal peptide" evidence="14">
    <location>
        <begin position="1"/>
        <end position="25"/>
    </location>
</feature>
<evidence type="ECO:0000256" key="10">
    <source>
        <dbReference type="ARBA" id="ARBA00023136"/>
    </source>
</evidence>
<dbReference type="PANTHER" id="PTHR45631">
    <property type="entry name" value="OS07G0107800 PROTEIN-RELATED"/>
    <property type="match status" value="1"/>
</dbReference>
<evidence type="ECO:0000256" key="9">
    <source>
        <dbReference type="ARBA" id="ARBA00022989"/>
    </source>
</evidence>
<keyword evidence="9 13" id="KW-1133">Transmembrane helix</keyword>
<evidence type="ECO:0000313" key="16">
    <source>
        <dbReference type="EMBL" id="JAP36737.1"/>
    </source>
</evidence>
<dbReference type="GO" id="GO:0005524">
    <property type="term" value="F:ATP binding"/>
    <property type="evidence" value="ECO:0007669"/>
    <property type="project" value="UniProtKB-UniRule"/>
</dbReference>
<dbReference type="InterPro" id="IPR000719">
    <property type="entry name" value="Prot_kinase_dom"/>
</dbReference>
<dbReference type="Gene3D" id="1.20.5.510">
    <property type="entry name" value="Single helix bin"/>
    <property type="match status" value="1"/>
</dbReference>
<dbReference type="FunFam" id="2.60.120.430:FF:000005">
    <property type="entry name" value="Putative receptor-like protein kinase"/>
    <property type="match status" value="1"/>
</dbReference>
<feature type="chain" id="PRO_5006866562" evidence="14">
    <location>
        <begin position="26"/>
        <end position="836"/>
    </location>
</feature>
<protein>
    <submittedName>
        <fullName evidence="16">Putative receptor-like protein kinase HERK 1-like</fullName>
    </submittedName>
</protein>
<dbReference type="FunFam" id="1.10.510.10:FF:000058">
    <property type="entry name" value="Receptor-like protein kinase FERONIA"/>
    <property type="match status" value="1"/>
</dbReference>
<keyword evidence="11" id="KW-0325">Glycoprotein</keyword>
<evidence type="ECO:0000256" key="1">
    <source>
        <dbReference type="ARBA" id="ARBA00004167"/>
    </source>
</evidence>
<dbReference type="Gene3D" id="1.10.510.10">
    <property type="entry name" value="Transferase(Phosphotransferase) domain 1"/>
    <property type="match status" value="1"/>
</dbReference>
<dbReference type="InterPro" id="IPR001245">
    <property type="entry name" value="Ser-Thr/Tyr_kinase_cat_dom"/>
</dbReference>
<dbReference type="InterPro" id="IPR017441">
    <property type="entry name" value="Protein_kinase_ATP_BS"/>
</dbReference>
<dbReference type="FunFam" id="3.30.200.20:FF:000039">
    <property type="entry name" value="receptor-like protein kinase FERONIA"/>
    <property type="match status" value="1"/>
</dbReference>
<evidence type="ECO:0000256" key="13">
    <source>
        <dbReference type="SAM" id="Phobius"/>
    </source>
</evidence>
<evidence type="ECO:0000256" key="6">
    <source>
        <dbReference type="ARBA" id="ARBA00022741"/>
    </source>
</evidence>
<dbReference type="InterPro" id="IPR024788">
    <property type="entry name" value="Malectin-like_Carb-bd_dom"/>
</dbReference>
<sequence length="836" mass="91855">MMMEGFGLLVKSLFILVLGVLCVSGFEPADNFLVDCGSSKDTNVGNRVFMADKSASKFLSTSKDILADTPSNSITKANDSPLYQTARVFTQQSSYKFPISLTGRHWIRLYFYPFVYQGYDMSTAMFSVSTQKNVLLGNFSPKNASVKEFSVNVTSNDLVVTFSPSSNSFAYINAMEIVSEPDVLITDDASTISPAGTFSGMYAQALETVARVNMGGSLVSFDNDTLWRTWVTDQSFLIQPSSAKSVSKIGSVKYPADGATPDFAPPSVYGTCSKMNVAGTGDDPNANFNVTWTFNVDPGFQYFIRLHFCDIVSIAANQLLFNIYVNSWNVAHDFDPGQKARGILATAYYNDYVTPIAKSNRLNVSVGPSPRSAYPDAFLNGLELLKLNNSHGSLSQVDSVSTNPSSKAKKNVGVIVGVCIGVPVVLVMVGILFCMHRRRKQEKLAQSKIWIPLSMNGGTSHTMGSKYSNGTTISAASNMSYRVPFAALLEATSNFDESLVIGIGGFGKVYKGVLYDGTKVAVKRGNPKSQQGLAEFRTEIEMLSQFRHRHLVSLMGYCDEKNEMILVYEYMENGTLKSHLYGSDLPSLSWKQRLEICIGSARGLHYLHTGYAKAVIHRDVKSANILLDESFMAKVADFGLSKTGPELDQTHVSTAVKGSFGYLDPEYFRRQQLTEKSDVYSFGVVLFEVLCARPVIDPSLPREMVNLAEWAMKWQKLGQLEQIIDSNLEGKIRPDSLRKFAETAEKCLADFGVDRPSMGDVLWNLEYALQLQEAVIQDDPEENSTILIGELSPQVDDFSQVDPSASAAHNGTPNLDDLSGVSMSKVFSQLLKSEGR</sequence>
<keyword evidence="8 12" id="KW-0067">ATP-binding</keyword>
<evidence type="ECO:0000256" key="7">
    <source>
        <dbReference type="ARBA" id="ARBA00022777"/>
    </source>
</evidence>
<dbReference type="AlphaFoldDB" id="A0A0V0IW27"/>
<dbReference type="Pfam" id="PF12819">
    <property type="entry name" value="Malectin_like"/>
    <property type="match status" value="1"/>
</dbReference>
<dbReference type="InterPro" id="IPR011009">
    <property type="entry name" value="Kinase-like_dom_sf"/>
</dbReference>
<evidence type="ECO:0000256" key="2">
    <source>
        <dbReference type="ARBA" id="ARBA00022527"/>
    </source>
</evidence>
<feature type="transmembrane region" description="Helical" evidence="13">
    <location>
        <begin position="412"/>
        <end position="434"/>
    </location>
</feature>
<reference evidence="16" key="1">
    <citation type="submission" date="2015-12" db="EMBL/GenBank/DDBJ databases">
        <title>Gene expression during late stages of embryo sac development: a critical building block for successful pollen-pistil interactions.</title>
        <authorList>
            <person name="Liu Y."/>
            <person name="Joly V."/>
            <person name="Sabar M."/>
            <person name="Matton D.P."/>
        </authorList>
    </citation>
    <scope>NUCLEOTIDE SEQUENCE</scope>
</reference>
<keyword evidence="5 14" id="KW-0732">Signal</keyword>
<dbReference type="Pfam" id="PF07714">
    <property type="entry name" value="PK_Tyr_Ser-Thr"/>
    <property type="match status" value="1"/>
</dbReference>